<feature type="region of interest" description="Disordered" evidence="2">
    <location>
        <begin position="147"/>
        <end position="180"/>
    </location>
</feature>
<dbReference type="Gene3D" id="1.10.238.10">
    <property type="entry name" value="EF-hand"/>
    <property type="match status" value="1"/>
</dbReference>
<dbReference type="PANTHER" id="PTHR12932">
    <property type="entry name" value="P25 ALPHA-RELATED"/>
    <property type="match status" value="1"/>
</dbReference>
<keyword evidence="4" id="KW-1185">Reference proteome</keyword>
<dbReference type="GO" id="GO:0032273">
    <property type="term" value="P:positive regulation of protein polymerization"/>
    <property type="evidence" value="ECO:0007669"/>
    <property type="project" value="TreeGrafter"/>
</dbReference>
<dbReference type="AlphaFoldDB" id="A0A2V0P0P5"/>
<dbReference type="Proteomes" id="UP000247498">
    <property type="component" value="Unassembled WGS sequence"/>
</dbReference>
<dbReference type="GO" id="GO:0046785">
    <property type="term" value="P:microtubule polymerization"/>
    <property type="evidence" value="ECO:0007669"/>
    <property type="project" value="InterPro"/>
</dbReference>
<evidence type="ECO:0000256" key="2">
    <source>
        <dbReference type="SAM" id="MobiDB-lite"/>
    </source>
</evidence>
<dbReference type="PANTHER" id="PTHR12932:SF9">
    <property type="entry name" value="TUBULIN POLYMERIZATION-PROMOTING PROTEIN HOMOLOG"/>
    <property type="match status" value="1"/>
</dbReference>
<dbReference type="SUPFAM" id="SSF47473">
    <property type="entry name" value="EF-hand"/>
    <property type="match status" value="1"/>
</dbReference>
<dbReference type="GO" id="GO:0001578">
    <property type="term" value="P:microtubule bundle formation"/>
    <property type="evidence" value="ECO:0007669"/>
    <property type="project" value="TreeGrafter"/>
</dbReference>
<dbReference type="InterPro" id="IPR011992">
    <property type="entry name" value="EF-hand-dom_pair"/>
</dbReference>
<name>A0A2V0P0P5_9CHLO</name>
<dbReference type="EMBL" id="BDRX01000041">
    <property type="protein sequence ID" value="GBF93441.1"/>
    <property type="molecule type" value="Genomic_DNA"/>
</dbReference>
<dbReference type="InParanoid" id="A0A2V0P0P5"/>
<evidence type="ECO:0000313" key="4">
    <source>
        <dbReference type="Proteomes" id="UP000247498"/>
    </source>
</evidence>
<organism evidence="3 4">
    <name type="scientific">Raphidocelis subcapitata</name>
    <dbReference type="NCBI Taxonomy" id="307507"/>
    <lineage>
        <taxon>Eukaryota</taxon>
        <taxon>Viridiplantae</taxon>
        <taxon>Chlorophyta</taxon>
        <taxon>core chlorophytes</taxon>
        <taxon>Chlorophyceae</taxon>
        <taxon>CS clade</taxon>
        <taxon>Sphaeropleales</taxon>
        <taxon>Selenastraceae</taxon>
        <taxon>Raphidocelis</taxon>
    </lineage>
</organism>
<accession>A0A2V0P0P5</accession>
<dbReference type="GO" id="GO:0015631">
    <property type="term" value="F:tubulin binding"/>
    <property type="evidence" value="ECO:0007669"/>
    <property type="project" value="InterPro"/>
</dbReference>
<evidence type="ECO:0000256" key="1">
    <source>
        <dbReference type="ARBA" id="ARBA00010994"/>
    </source>
</evidence>
<reference evidence="3 4" key="1">
    <citation type="journal article" date="2018" name="Sci. Rep.">
        <title>Raphidocelis subcapitata (=Pseudokirchneriella subcapitata) provides an insight into genome evolution and environmental adaptations in the Sphaeropleales.</title>
        <authorList>
            <person name="Suzuki S."/>
            <person name="Yamaguchi H."/>
            <person name="Nakajima N."/>
            <person name="Kawachi M."/>
        </authorList>
    </citation>
    <scope>NUCLEOTIDE SEQUENCE [LARGE SCALE GENOMIC DNA]</scope>
    <source>
        <strain evidence="3 4">NIES-35</strain>
    </source>
</reference>
<comment type="similarity">
    <text evidence="1">Belongs to the TPPP family.</text>
</comment>
<dbReference type="GO" id="GO:0005874">
    <property type="term" value="C:microtubule"/>
    <property type="evidence" value="ECO:0007669"/>
    <property type="project" value="TreeGrafter"/>
</dbReference>
<dbReference type="OrthoDB" id="548799at2759"/>
<protein>
    <submittedName>
        <fullName evidence="3">Uncharacterized protein</fullName>
    </submittedName>
</protein>
<sequence length="180" mass="18669">MAPPVLDPKTEGELKAVFYAFASFGLGTRSVEIEGKNFIKLCKDCKLMSKALTTTDIDLIFTKAKTKGARKVSFEQFMSALDAIAAKKGTSYEEIVQAIISAGGPVDGGTKAEASTYTGVYAKGGPTNVDTDPASLASVCDRTPADARGVKVGGAGAPRRSTGELIGARRSTGDRPAGSK</sequence>
<dbReference type="Pfam" id="PF05517">
    <property type="entry name" value="p25-alpha"/>
    <property type="match status" value="1"/>
</dbReference>
<proteinExistence type="inferred from homology"/>
<comment type="caution">
    <text evidence="3">The sequence shown here is derived from an EMBL/GenBank/DDBJ whole genome shotgun (WGS) entry which is preliminary data.</text>
</comment>
<gene>
    <name evidence="3" type="ORF">Rsub_06574</name>
</gene>
<evidence type="ECO:0000313" key="3">
    <source>
        <dbReference type="EMBL" id="GBF93441.1"/>
    </source>
</evidence>
<dbReference type="InterPro" id="IPR008907">
    <property type="entry name" value="TPP/p25"/>
</dbReference>